<feature type="signal peptide" evidence="5">
    <location>
        <begin position="1"/>
        <end position="20"/>
    </location>
</feature>
<proteinExistence type="inferred from homology"/>
<keyword evidence="4" id="KW-0560">Oxidoreductase</keyword>
<comment type="similarity">
    <text evidence="1">Belongs to the oxygen-dependent FAD-linked oxidoreductase family.</text>
</comment>
<protein>
    <recommendedName>
        <fullName evidence="6">FAD-binding PCMH-type domain-containing protein</fullName>
    </recommendedName>
</protein>
<reference evidence="7 8" key="1">
    <citation type="submission" date="2018-12" db="EMBL/GenBank/DDBJ databases">
        <title>Draft genome sequence of Xylaria grammica IHI A82.</title>
        <authorList>
            <person name="Buettner E."/>
            <person name="Kellner H."/>
        </authorList>
    </citation>
    <scope>NUCLEOTIDE SEQUENCE [LARGE SCALE GENOMIC DNA]</scope>
    <source>
        <strain evidence="7 8">IHI A82</strain>
    </source>
</reference>
<dbReference type="InterPro" id="IPR036318">
    <property type="entry name" value="FAD-bd_PCMH-like_sf"/>
</dbReference>
<dbReference type="GO" id="GO:0016491">
    <property type="term" value="F:oxidoreductase activity"/>
    <property type="evidence" value="ECO:0007669"/>
    <property type="project" value="UniProtKB-KW"/>
</dbReference>
<evidence type="ECO:0000313" key="8">
    <source>
        <dbReference type="Proteomes" id="UP000286045"/>
    </source>
</evidence>
<dbReference type="PANTHER" id="PTHR42973:SF53">
    <property type="entry name" value="FAD-BINDING PCMH-TYPE DOMAIN-CONTAINING PROTEIN-RELATED"/>
    <property type="match status" value="1"/>
</dbReference>
<dbReference type="Gene3D" id="3.30.465.10">
    <property type="match status" value="1"/>
</dbReference>
<dbReference type="Proteomes" id="UP000286045">
    <property type="component" value="Unassembled WGS sequence"/>
</dbReference>
<name>A0A439D3A3_9PEZI</name>
<dbReference type="GO" id="GO:0071949">
    <property type="term" value="F:FAD binding"/>
    <property type="evidence" value="ECO:0007669"/>
    <property type="project" value="InterPro"/>
</dbReference>
<evidence type="ECO:0000256" key="5">
    <source>
        <dbReference type="SAM" id="SignalP"/>
    </source>
</evidence>
<evidence type="ECO:0000256" key="2">
    <source>
        <dbReference type="ARBA" id="ARBA00022630"/>
    </source>
</evidence>
<keyword evidence="8" id="KW-1185">Reference proteome</keyword>
<dbReference type="STRING" id="363999.A0A439D3A3"/>
<dbReference type="InterPro" id="IPR050416">
    <property type="entry name" value="FAD-linked_Oxidoreductase"/>
</dbReference>
<feature type="chain" id="PRO_5019200751" description="FAD-binding PCMH-type domain-containing protein" evidence="5">
    <location>
        <begin position="21"/>
        <end position="498"/>
    </location>
</feature>
<dbReference type="EMBL" id="RYZI01000180">
    <property type="protein sequence ID" value="RWA08866.1"/>
    <property type="molecule type" value="Genomic_DNA"/>
</dbReference>
<dbReference type="Pfam" id="PF01565">
    <property type="entry name" value="FAD_binding_4"/>
    <property type="match status" value="1"/>
</dbReference>
<evidence type="ECO:0000259" key="6">
    <source>
        <dbReference type="PROSITE" id="PS51387"/>
    </source>
</evidence>
<keyword evidence="2" id="KW-0285">Flavoprotein</keyword>
<keyword evidence="3" id="KW-0274">FAD</keyword>
<evidence type="ECO:0000313" key="7">
    <source>
        <dbReference type="EMBL" id="RWA08866.1"/>
    </source>
</evidence>
<organism evidence="7 8">
    <name type="scientific">Xylaria grammica</name>
    <dbReference type="NCBI Taxonomy" id="363999"/>
    <lineage>
        <taxon>Eukaryota</taxon>
        <taxon>Fungi</taxon>
        <taxon>Dikarya</taxon>
        <taxon>Ascomycota</taxon>
        <taxon>Pezizomycotina</taxon>
        <taxon>Sordariomycetes</taxon>
        <taxon>Xylariomycetidae</taxon>
        <taxon>Xylariales</taxon>
        <taxon>Xylariaceae</taxon>
        <taxon>Xylaria</taxon>
    </lineage>
</organism>
<dbReference type="SUPFAM" id="SSF56176">
    <property type="entry name" value="FAD-binding/transporter-associated domain-like"/>
    <property type="match status" value="1"/>
</dbReference>
<dbReference type="InterPro" id="IPR016166">
    <property type="entry name" value="FAD-bd_PCMH"/>
</dbReference>
<sequence length="498" mass="53084">MVKFSVATAALLSGVAAGKATSPCEALKSAGLGERLIAPNDPGYDAEVNSWWAKNNRQRADCFVLPHTAEEVATALTTLTKAEGCGNSSIAVRSGGHSSTGSSSTANGVTIDLSRLNATTYDPTTNIASIGPGGKWQYVYKELIEYGVTAVGGRDGDVGVGGFLLGGGNSYYSGRHGFGCDTVINFEVVLADGSIINANEAENSDLWRSLKGGGGQFGIVTRFDLEAIPAPDIFIDTRFLSLNNSHAMVDAVVGFADSDESLADDAFFTFFSHNTKDFPDIFSAGVHVNTQGVPNSTTPFDKVLALPAVVNVTKVENIAVAAAESQVESGNWGYGETLTFNNDKRIVQYAVELHAQLVDAVKKLMAPEDFFTQMFFQPLPSYRWPIGQRNGGNVLGLDDLENDAILFTVGVGVIPDDAPREQAHALVKELKNKLAAYAKSVRGDVDFIYMNYADVDQDPLGSYGAANIELIRDVAAKYDPTGVFQTRVPGGYKISKVQ</sequence>
<dbReference type="InterPro" id="IPR016169">
    <property type="entry name" value="FAD-bd_PCMH_sub2"/>
</dbReference>
<dbReference type="PROSITE" id="PS51387">
    <property type="entry name" value="FAD_PCMH"/>
    <property type="match status" value="1"/>
</dbReference>
<evidence type="ECO:0000256" key="3">
    <source>
        <dbReference type="ARBA" id="ARBA00022827"/>
    </source>
</evidence>
<feature type="domain" description="FAD-binding PCMH-type" evidence="6">
    <location>
        <begin position="56"/>
        <end position="230"/>
    </location>
</feature>
<keyword evidence="5" id="KW-0732">Signal</keyword>
<dbReference type="PANTHER" id="PTHR42973">
    <property type="entry name" value="BINDING OXIDOREDUCTASE, PUTATIVE (AFU_ORTHOLOGUE AFUA_1G17690)-RELATED"/>
    <property type="match status" value="1"/>
</dbReference>
<accession>A0A439D3A3</accession>
<comment type="caution">
    <text evidence="7">The sequence shown here is derived from an EMBL/GenBank/DDBJ whole genome shotgun (WGS) entry which is preliminary data.</text>
</comment>
<evidence type="ECO:0000256" key="4">
    <source>
        <dbReference type="ARBA" id="ARBA00023002"/>
    </source>
</evidence>
<evidence type="ECO:0000256" key="1">
    <source>
        <dbReference type="ARBA" id="ARBA00005466"/>
    </source>
</evidence>
<gene>
    <name evidence="7" type="ORF">EKO27_g6226</name>
</gene>
<dbReference type="AlphaFoldDB" id="A0A439D3A3"/>
<dbReference type="InterPro" id="IPR006094">
    <property type="entry name" value="Oxid_FAD_bind_N"/>
</dbReference>